<dbReference type="InterPro" id="IPR006461">
    <property type="entry name" value="PLAC_motif_containing"/>
</dbReference>
<dbReference type="Proteomes" id="UP000594263">
    <property type="component" value="Unplaced"/>
</dbReference>
<sequence length="75" mass="8691">MRQQYGLKQSPCCDCLLHTCCESCALCQEYRELQMRGFDMKIGWHGNMELRNREMALSTMAMGDPPSAHEEMSRD</sequence>
<reference evidence="1" key="1">
    <citation type="submission" date="2021-01" db="UniProtKB">
        <authorList>
            <consortium name="EnsemblPlants"/>
        </authorList>
    </citation>
    <scope>IDENTIFICATION</scope>
</reference>
<evidence type="ECO:0000313" key="1">
    <source>
        <dbReference type="EnsemblPlants" id="Kaladp0057s0146.1.v1.1"/>
    </source>
</evidence>
<keyword evidence="2" id="KW-1185">Reference proteome</keyword>
<organism evidence="1 2">
    <name type="scientific">Kalanchoe fedtschenkoi</name>
    <name type="common">Lavender scallops</name>
    <name type="synonym">South American air plant</name>
    <dbReference type="NCBI Taxonomy" id="63787"/>
    <lineage>
        <taxon>Eukaryota</taxon>
        <taxon>Viridiplantae</taxon>
        <taxon>Streptophyta</taxon>
        <taxon>Embryophyta</taxon>
        <taxon>Tracheophyta</taxon>
        <taxon>Spermatophyta</taxon>
        <taxon>Magnoliopsida</taxon>
        <taxon>eudicotyledons</taxon>
        <taxon>Gunneridae</taxon>
        <taxon>Pentapetalae</taxon>
        <taxon>Saxifragales</taxon>
        <taxon>Crassulaceae</taxon>
        <taxon>Kalanchoe</taxon>
    </lineage>
</organism>
<dbReference type="Pfam" id="PF04749">
    <property type="entry name" value="PLAC8"/>
    <property type="match status" value="1"/>
</dbReference>
<dbReference type="AlphaFoldDB" id="A0A7N0U923"/>
<dbReference type="Gramene" id="Kaladp0057s0146.1.v1.1">
    <property type="protein sequence ID" value="Kaladp0057s0146.1.v1.1"/>
    <property type="gene ID" value="Kaladp0057s0146.v1.1"/>
</dbReference>
<dbReference type="EnsemblPlants" id="Kaladp0057s0146.1.v1.1">
    <property type="protein sequence ID" value="Kaladp0057s0146.1.v1.1"/>
    <property type="gene ID" value="Kaladp0057s0146.v1.1"/>
</dbReference>
<evidence type="ECO:0000313" key="2">
    <source>
        <dbReference type="Proteomes" id="UP000594263"/>
    </source>
</evidence>
<protein>
    <submittedName>
        <fullName evidence="1">Uncharacterized protein</fullName>
    </submittedName>
</protein>
<accession>A0A7N0U923</accession>
<dbReference type="PANTHER" id="PTHR15907">
    <property type="entry name" value="DUF614 FAMILY PROTEIN-RELATED"/>
    <property type="match status" value="1"/>
</dbReference>
<proteinExistence type="predicted"/>
<name>A0A7N0U923_KALFE</name>
<dbReference type="OMA" id="NVERNQG"/>
<dbReference type="NCBIfam" id="TIGR01571">
    <property type="entry name" value="A_thal_Cys_rich"/>
    <property type="match status" value="1"/>
</dbReference>